<evidence type="ECO:0000256" key="1">
    <source>
        <dbReference type="SAM" id="SignalP"/>
    </source>
</evidence>
<accession>A0A927PMT0</accession>
<evidence type="ECO:0000313" key="2">
    <source>
        <dbReference type="EMBL" id="MBD8506781.1"/>
    </source>
</evidence>
<dbReference type="EMBL" id="JACYWE010000005">
    <property type="protein sequence ID" value="MBD8506781.1"/>
    <property type="molecule type" value="Genomic_DNA"/>
</dbReference>
<evidence type="ECO:0000313" key="3">
    <source>
        <dbReference type="Proteomes" id="UP000642993"/>
    </source>
</evidence>
<sequence>MKHLEQRTRSALALAAASGLALAMPALALAEPVAQPGPGPAGAPLPGECTPGEEQVVCVFDAPGRHALEVPAEFASAMIVATGAHATDPASGEILDLAATATSTFTELSGILRVFVATPGEGGASAVHTEAIDRDARFLVAGGGNPLSSTYADGATSSEEADAPQVIIILGAEAPAGAAPAGGAASATECPGLCIEATAEQIYEAITTFTR</sequence>
<proteinExistence type="predicted"/>
<reference evidence="2" key="1">
    <citation type="submission" date="2020-09" db="EMBL/GenBank/DDBJ databases">
        <title>Hoyosella lacisalsi sp. nov., a halotolerant actinobacterium isolated from soil of Lake Gudzhirganskoe.</title>
        <authorList>
            <person name="Yang Q."/>
            <person name="Guo P.Y."/>
            <person name="Liu S.W."/>
            <person name="Li F.N."/>
            <person name="Sun C.H."/>
        </authorList>
    </citation>
    <scope>NUCLEOTIDE SEQUENCE</scope>
    <source>
        <strain evidence="2">G463</strain>
    </source>
</reference>
<keyword evidence="3" id="KW-1185">Reference proteome</keyword>
<keyword evidence="1" id="KW-0732">Signal</keyword>
<name>A0A927PMT0_9ACTN</name>
<feature type="chain" id="PRO_5037748047" evidence="1">
    <location>
        <begin position="31"/>
        <end position="211"/>
    </location>
</feature>
<dbReference type="AlphaFoldDB" id="A0A927PMT0"/>
<organism evidence="2 3">
    <name type="scientific">Lolliginicoccus lacisalsi</name>
    <dbReference type="NCBI Taxonomy" id="2742202"/>
    <lineage>
        <taxon>Bacteria</taxon>
        <taxon>Bacillati</taxon>
        <taxon>Actinomycetota</taxon>
        <taxon>Actinomycetes</taxon>
        <taxon>Mycobacteriales</taxon>
        <taxon>Hoyosellaceae</taxon>
        <taxon>Lolliginicoccus</taxon>
    </lineage>
</organism>
<feature type="signal peptide" evidence="1">
    <location>
        <begin position="1"/>
        <end position="30"/>
    </location>
</feature>
<gene>
    <name evidence="2" type="ORF">HT102_09805</name>
</gene>
<dbReference type="RefSeq" id="WP_192039244.1">
    <property type="nucleotide sequence ID" value="NZ_JACYWE010000005.1"/>
</dbReference>
<comment type="caution">
    <text evidence="2">The sequence shown here is derived from an EMBL/GenBank/DDBJ whole genome shotgun (WGS) entry which is preliminary data.</text>
</comment>
<protein>
    <submittedName>
        <fullName evidence="2">Uncharacterized protein</fullName>
    </submittedName>
</protein>
<dbReference type="Proteomes" id="UP000642993">
    <property type="component" value="Unassembled WGS sequence"/>
</dbReference>